<dbReference type="InterPro" id="IPR000683">
    <property type="entry name" value="Gfo/Idh/MocA-like_OxRdtase_N"/>
</dbReference>
<evidence type="ECO:0000256" key="1">
    <source>
        <dbReference type="ARBA" id="ARBA00023002"/>
    </source>
</evidence>
<dbReference type="Pfam" id="PF01408">
    <property type="entry name" value="GFO_IDH_MocA"/>
    <property type="match status" value="1"/>
</dbReference>
<dbReference type="Gene3D" id="3.40.50.720">
    <property type="entry name" value="NAD(P)-binding Rossmann-like Domain"/>
    <property type="match status" value="1"/>
</dbReference>
<dbReference type="GO" id="GO:0000166">
    <property type="term" value="F:nucleotide binding"/>
    <property type="evidence" value="ECO:0007669"/>
    <property type="project" value="InterPro"/>
</dbReference>
<reference evidence="4" key="1">
    <citation type="submission" date="2019-09" db="EMBL/GenBank/DDBJ databases">
        <title>Characterisation of the sponge microbiome using genome-centric metagenomics.</title>
        <authorList>
            <person name="Engelberts J.P."/>
            <person name="Robbins S.J."/>
            <person name="De Goeij J.M."/>
            <person name="Aranda M."/>
            <person name="Bell S.C."/>
            <person name="Webster N.S."/>
        </authorList>
    </citation>
    <scope>NUCLEOTIDE SEQUENCE</scope>
    <source>
        <strain evidence="4">SB0661_bin_32</strain>
    </source>
</reference>
<comment type="caution">
    <text evidence="4">The sequence shown here is derived from an EMBL/GenBank/DDBJ whole genome shotgun (WGS) entry which is preliminary data.</text>
</comment>
<dbReference type="PANTHER" id="PTHR43818:SF11">
    <property type="entry name" value="BCDNA.GH03377"/>
    <property type="match status" value="1"/>
</dbReference>
<keyword evidence="1" id="KW-0560">Oxidoreductase</keyword>
<dbReference type="InterPro" id="IPR036291">
    <property type="entry name" value="NAD(P)-bd_dom_sf"/>
</dbReference>
<dbReference type="Gene3D" id="3.30.360.10">
    <property type="entry name" value="Dihydrodipicolinate Reductase, domain 2"/>
    <property type="match status" value="1"/>
</dbReference>
<feature type="region of interest" description="Disordered" evidence="2">
    <location>
        <begin position="373"/>
        <end position="395"/>
    </location>
</feature>
<accession>A0A6B1D8G5</accession>
<feature type="region of interest" description="Disordered" evidence="2">
    <location>
        <begin position="1"/>
        <end position="24"/>
    </location>
</feature>
<dbReference type="InterPro" id="IPR050463">
    <property type="entry name" value="Gfo/Idh/MocA_oxidrdct_glycsds"/>
</dbReference>
<dbReference type="SUPFAM" id="SSF55347">
    <property type="entry name" value="Glyceraldehyde-3-phosphate dehydrogenase-like, C-terminal domain"/>
    <property type="match status" value="1"/>
</dbReference>
<dbReference type="AlphaFoldDB" id="A0A6B1D8G5"/>
<evidence type="ECO:0000256" key="2">
    <source>
        <dbReference type="SAM" id="MobiDB-lite"/>
    </source>
</evidence>
<dbReference type="EMBL" id="VXMH01000070">
    <property type="protein sequence ID" value="MYC95886.1"/>
    <property type="molecule type" value="Genomic_DNA"/>
</dbReference>
<evidence type="ECO:0000259" key="3">
    <source>
        <dbReference type="Pfam" id="PF01408"/>
    </source>
</evidence>
<evidence type="ECO:0000313" key="4">
    <source>
        <dbReference type="EMBL" id="MYC95886.1"/>
    </source>
</evidence>
<gene>
    <name evidence="4" type="ORF">F4X14_13065</name>
</gene>
<feature type="compositionally biased region" description="Basic and acidic residues" evidence="2">
    <location>
        <begin position="373"/>
        <end position="385"/>
    </location>
</feature>
<name>A0A6B1D8G5_9CHLR</name>
<dbReference type="SUPFAM" id="SSF51735">
    <property type="entry name" value="NAD(P)-binding Rossmann-fold domains"/>
    <property type="match status" value="1"/>
</dbReference>
<dbReference type="GO" id="GO:0016491">
    <property type="term" value="F:oxidoreductase activity"/>
    <property type="evidence" value="ECO:0007669"/>
    <property type="project" value="UniProtKB-KW"/>
</dbReference>
<organism evidence="4">
    <name type="scientific">Caldilineaceae bacterium SB0661_bin_32</name>
    <dbReference type="NCBI Taxonomy" id="2605255"/>
    <lineage>
        <taxon>Bacteria</taxon>
        <taxon>Bacillati</taxon>
        <taxon>Chloroflexota</taxon>
        <taxon>Caldilineae</taxon>
        <taxon>Caldilineales</taxon>
        <taxon>Caldilineaceae</taxon>
    </lineage>
</organism>
<sequence>MTSKTDSPAQQSPTSGKRPDSAPYRVGIIGCGRPLRTEGATGFGMAHRHAMGYAASPHTHLVALADISRENAEAFQQEHGGDTIYEDYRQMLAEAELDIVSVCVWPHLHAEMVLAAAEARVRAIHCEKPIAPTFGEARRMLQSCENNGVQLTFNHQRRFAPPFSVARRLLREGSIGDLQRIEGRCPDMNDWGTHWFDMMHFFNDETPAEWVMGQIDTSEIRSIFGMPHETQGISHIHFQNGVEGLLMTSATIEVGAAFRLLGSDGIIEFGRGREGGLRILNGDASGWRDLDPEGTMHDLDAVQKGIADLVEALNERREPELSGNRAFRAAELTFATYESSRKRGRVDLPLEIEDSPLLDMLASGPPRPEVIEDWKALRSQPEPRDAAGASRGPRE</sequence>
<feature type="domain" description="Gfo/Idh/MocA-like oxidoreductase N-terminal" evidence="3">
    <location>
        <begin position="25"/>
        <end position="155"/>
    </location>
</feature>
<feature type="compositionally biased region" description="Polar residues" evidence="2">
    <location>
        <begin position="1"/>
        <end position="15"/>
    </location>
</feature>
<proteinExistence type="predicted"/>
<dbReference type="PANTHER" id="PTHR43818">
    <property type="entry name" value="BCDNA.GH03377"/>
    <property type="match status" value="1"/>
</dbReference>
<protein>
    <submittedName>
        <fullName evidence="4">Gfo/Idh/MocA family oxidoreductase</fullName>
    </submittedName>
</protein>